<protein>
    <submittedName>
        <fullName evidence="1">Uncharacterized protein</fullName>
    </submittedName>
</protein>
<gene>
    <name evidence="1" type="ORF">EMO91_10735</name>
</gene>
<dbReference type="EMBL" id="RZUH01000009">
    <property type="protein sequence ID" value="KAA8826995.1"/>
    <property type="molecule type" value="Genomic_DNA"/>
</dbReference>
<name>A0A5M9ZHR9_9BIFI</name>
<dbReference type="Proteomes" id="UP000410049">
    <property type="component" value="Unassembled WGS sequence"/>
</dbReference>
<accession>A0A5M9ZHR9</accession>
<dbReference type="RefSeq" id="WP_150379951.1">
    <property type="nucleotide sequence ID" value="NZ_RZUH01000009.1"/>
</dbReference>
<dbReference type="AlphaFoldDB" id="A0A5M9ZHR9"/>
<organism evidence="1 2">
    <name type="scientific">Bifidobacterium myosotis</name>
    <dbReference type="NCBI Taxonomy" id="1630166"/>
    <lineage>
        <taxon>Bacteria</taxon>
        <taxon>Bacillati</taxon>
        <taxon>Actinomycetota</taxon>
        <taxon>Actinomycetes</taxon>
        <taxon>Bifidobacteriales</taxon>
        <taxon>Bifidobacteriaceae</taxon>
        <taxon>Bifidobacterium</taxon>
    </lineage>
</organism>
<evidence type="ECO:0000313" key="2">
    <source>
        <dbReference type="Proteomes" id="UP000410049"/>
    </source>
</evidence>
<reference evidence="1 2" key="1">
    <citation type="journal article" date="2019" name="Syst. Appl. Microbiol.">
        <title>Characterization of Bifidobacterium species in feaces of the Egyptian fruit bat: Description of B. vespertilionis sp. nov. and B. rousetti sp. nov.</title>
        <authorList>
            <person name="Modesto M."/>
            <person name="Satti M."/>
            <person name="Watanabe K."/>
            <person name="Puglisi E."/>
            <person name="Morelli L."/>
            <person name="Huang C.-H."/>
            <person name="Liou J.-S."/>
            <person name="Miyashita M."/>
            <person name="Tamura T."/>
            <person name="Saito S."/>
            <person name="Mori K."/>
            <person name="Huang L."/>
            <person name="Sciavilla P."/>
            <person name="Sandri C."/>
            <person name="Spiezio C."/>
            <person name="Vitali F."/>
            <person name="Cavalieri D."/>
            <person name="Perpetuini G."/>
            <person name="Tofalo R."/>
            <person name="Bonetti A."/>
            <person name="Arita M."/>
            <person name="Mattarelli P."/>
        </authorList>
    </citation>
    <scope>NUCLEOTIDE SEQUENCE [LARGE SCALE GENOMIC DNA]</scope>
    <source>
        <strain evidence="1 2">RST17</strain>
    </source>
</reference>
<evidence type="ECO:0000313" key="1">
    <source>
        <dbReference type="EMBL" id="KAA8826995.1"/>
    </source>
</evidence>
<proteinExistence type="predicted"/>
<sequence>MDQPWFCPHCGRPLEARRVADNATGRVGFRAECPHPGHYRTVVCATRAAVERRLERDFGAPDA</sequence>
<comment type="caution">
    <text evidence="1">The sequence shown here is derived from an EMBL/GenBank/DDBJ whole genome shotgun (WGS) entry which is preliminary data.</text>
</comment>